<dbReference type="Proteomes" id="UP001458880">
    <property type="component" value="Unassembled WGS sequence"/>
</dbReference>
<reference evidence="1 2" key="1">
    <citation type="journal article" date="2024" name="BMC Genomics">
        <title>De novo assembly and annotation of Popillia japonica's genome with initial clues to its potential as an invasive pest.</title>
        <authorList>
            <person name="Cucini C."/>
            <person name="Boschi S."/>
            <person name="Funari R."/>
            <person name="Cardaioli E."/>
            <person name="Iannotti N."/>
            <person name="Marturano G."/>
            <person name="Paoli F."/>
            <person name="Bruttini M."/>
            <person name="Carapelli A."/>
            <person name="Frati F."/>
            <person name="Nardi F."/>
        </authorList>
    </citation>
    <scope>NUCLEOTIDE SEQUENCE [LARGE SCALE GENOMIC DNA]</scope>
    <source>
        <strain evidence="1">DMR45628</strain>
    </source>
</reference>
<proteinExistence type="predicted"/>
<protein>
    <recommendedName>
        <fullName evidence="3">THUMP domain-containing protein</fullName>
    </recommendedName>
</protein>
<evidence type="ECO:0000313" key="1">
    <source>
        <dbReference type="EMBL" id="KAK9700821.1"/>
    </source>
</evidence>
<name>A0AAW1JCQ1_POPJA</name>
<keyword evidence="2" id="KW-1185">Reference proteome</keyword>
<sequence length="143" mass="16371">MIPRKDGSVIINCKDASNIKVLKDDIVKKLGKDYSATIPKKINPKIVIFDVCAEDVTDRDAFCDKLVRLNKLGDPSLFTMRVVRLIGRKSNVKVVIEVDPVTFKQIMDKGHVYVGWKRCNVRESFHIITVLQMLQIRTPFKEL</sequence>
<accession>A0AAW1JCQ1</accession>
<evidence type="ECO:0008006" key="3">
    <source>
        <dbReference type="Google" id="ProtNLM"/>
    </source>
</evidence>
<evidence type="ECO:0000313" key="2">
    <source>
        <dbReference type="Proteomes" id="UP001458880"/>
    </source>
</evidence>
<gene>
    <name evidence="1" type="ORF">QE152_g31015</name>
</gene>
<organism evidence="1 2">
    <name type="scientific">Popillia japonica</name>
    <name type="common">Japanese beetle</name>
    <dbReference type="NCBI Taxonomy" id="7064"/>
    <lineage>
        <taxon>Eukaryota</taxon>
        <taxon>Metazoa</taxon>
        <taxon>Ecdysozoa</taxon>
        <taxon>Arthropoda</taxon>
        <taxon>Hexapoda</taxon>
        <taxon>Insecta</taxon>
        <taxon>Pterygota</taxon>
        <taxon>Neoptera</taxon>
        <taxon>Endopterygota</taxon>
        <taxon>Coleoptera</taxon>
        <taxon>Polyphaga</taxon>
        <taxon>Scarabaeiformia</taxon>
        <taxon>Scarabaeidae</taxon>
        <taxon>Rutelinae</taxon>
        <taxon>Popillia</taxon>
    </lineage>
</organism>
<dbReference type="AlphaFoldDB" id="A0AAW1JCQ1"/>
<dbReference type="EMBL" id="JASPKY010000429">
    <property type="protein sequence ID" value="KAK9700821.1"/>
    <property type="molecule type" value="Genomic_DNA"/>
</dbReference>
<comment type="caution">
    <text evidence="1">The sequence shown here is derived from an EMBL/GenBank/DDBJ whole genome shotgun (WGS) entry which is preliminary data.</text>
</comment>